<dbReference type="GeneID" id="110423566"/>
<reference evidence="3" key="1">
    <citation type="submission" date="2025-08" db="UniProtKB">
        <authorList>
            <consortium name="RefSeq"/>
        </authorList>
    </citation>
    <scope>IDENTIFICATION</scope>
    <source>
        <tissue evidence="3">Leaf</tissue>
    </source>
</reference>
<evidence type="ECO:0000313" key="3">
    <source>
        <dbReference type="RefSeq" id="XP_021293479.1"/>
    </source>
</evidence>
<organism evidence="2 3">
    <name type="scientific">Herrania umbratica</name>
    <dbReference type="NCBI Taxonomy" id="108875"/>
    <lineage>
        <taxon>Eukaryota</taxon>
        <taxon>Viridiplantae</taxon>
        <taxon>Streptophyta</taxon>
        <taxon>Embryophyta</taxon>
        <taxon>Tracheophyta</taxon>
        <taxon>Spermatophyta</taxon>
        <taxon>Magnoliopsida</taxon>
        <taxon>eudicotyledons</taxon>
        <taxon>Gunneridae</taxon>
        <taxon>Pentapetalae</taxon>
        <taxon>rosids</taxon>
        <taxon>malvids</taxon>
        <taxon>Malvales</taxon>
        <taxon>Malvaceae</taxon>
        <taxon>Byttnerioideae</taxon>
        <taxon>Herrania</taxon>
    </lineage>
</organism>
<dbReference type="RefSeq" id="XP_021293479.1">
    <property type="nucleotide sequence ID" value="XM_021437804.1"/>
</dbReference>
<feature type="compositionally biased region" description="Basic residues" evidence="1">
    <location>
        <begin position="167"/>
        <end position="183"/>
    </location>
</feature>
<protein>
    <submittedName>
        <fullName evidence="3">Uncharacterized protein LOC110423566</fullName>
    </submittedName>
</protein>
<dbReference type="Pfam" id="PF14009">
    <property type="entry name" value="PADRE"/>
    <property type="match status" value="1"/>
</dbReference>
<dbReference type="OrthoDB" id="1923394at2759"/>
<evidence type="ECO:0000313" key="2">
    <source>
        <dbReference type="Proteomes" id="UP000504621"/>
    </source>
</evidence>
<accession>A0A6J1B4B5</accession>
<proteinExistence type="predicted"/>
<evidence type="ECO:0000256" key="1">
    <source>
        <dbReference type="SAM" id="MobiDB-lite"/>
    </source>
</evidence>
<feature type="region of interest" description="Disordered" evidence="1">
    <location>
        <begin position="160"/>
        <end position="197"/>
    </location>
</feature>
<dbReference type="Proteomes" id="UP000504621">
    <property type="component" value="Unplaced"/>
</dbReference>
<sequence length="212" mass="23787">MLKSCAPFLGFVRHANHDSGSKKAAGGTPMSVDLSLQSRDISVRIVHAGGREELYQNAVPVSHVMEKYPGMCIARPEVFNNPHESLLWPEDSLLPGQKYYIIPSTTAQKLKRKHQEKVKVKGAAEGREEMSDARITWDVSGENLEESVYSAKEFYVTKPSKASKVPKERRPRYSLRTGGRVKKPFVPPLPRTRSLWESGWEPSLTSVQELSP</sequence>
<dbReference type="InterPro" id="IPR025322">
    <property type="entry name" value="PADRE_dom"/>
</dbReference>
<dbReference type="PANTHER" id="PTHR33052">
    <property type="entry name" value="DUF4228 DOMAIN PROTEIN-RELATED"/>
    <property type="match status" value="1"/>
</dbReference>
<name>A0A6J1B4B5_9ROSI</name>
<keyword evidence="2" id="KW-1185">Reference proteome</keyword>
<gene>
    <name evidence="3" type="primary">LOC110423566</name>
</gene>
<dbReference type="AlphaFoldDB" id="A0A6J1B4B5"/>